<organism evidence="1 2">
    <name type="scientific">Paraphaeosphaeria minitans</name>
    <dbReference type="NCBI Taxonomy" id="565426"/>
    <lineage>
        <taxon>Eukaryota</taxon>
        <taxon>Fungi</taxon>
        <taxon>Dikarya</taxon>
        <taxon>Ascomycota</taxon>
        <taxon>Pezizomycotina</taxon>
        <taxon>Dothideomycetes</taxon>
        <taxon>Pleosporomycetidae</taxon>
        <taxon>Pleosporales</taxon>
        <taxon>Massarineae</taxon>
        <taxon>Didymosphaeriaceae</taxon>
        <taxon>Paraphaeosphaeria</taxon>
    </lineage>
</organism>
<dbReference type="OrthoDB" id="10546855at2759"/>
<dbReference type="Proteomes" id="UP000756921">
    <property type="component" value="Unassembled WGS sequence"/>
</dbReference>
<protein>
    <submittedName>
        <fullName evidence="1">Uncharacterized protein</fullName>
    </submittedName>
</protein>
<dbReference type="AlphaFoldDB" id="A0A9P6GCK8"/>
<dbReference type="EMBL" id="WJXW01000009">
    <property type="protein sequence ID" value="KAF9733206.1"/>
    <property type="molecule type" value="Genomic_DNA"/>
</dbReference>
<comment type="caution">
    <text evidence="1">The sequence shown here is derived from an EMBL/GenBank/DDBJ whole genome shotgun (WGS) entry which is preliminary data.</text>
</comment>
<name>A0A9P6GCK8_9PLEO</name>
<accession>A0A9P6GCK8</accession>
<evidence type="ECO:0000313" key="1">
    <source>
        <dbReference type="EMBL" id="KAF9733206.1"/>
    </source>
</evidence>
<reference evidence="1" key="1">
    <citation type="journal article" date="2020" name="Mol. Plant Microbe Interact.">
        <title>Genome Sequence of the Biocontrol Agent Coniothyrium minitans strain Conio (IMI 134523).</title>
        <authorList>
            <person name="Patel D."/>
            <person name="Shittu T.A."/>
            <person name="Baroncelli R."/>
            <person name="Muthumeenakshi S."/>
            <person name="Osborne T.H."/>
            <person name="Janganan T.K."/>
            <person name="Sreenivasaprasad S."/>
        </authorList>
    </citation>
    <scope>NUCLEOTIDE SEQUENCE</scope>
    <source>
        <strain evidence="1">Conio</strain>
    </source>
</reference>
<proteinExistence type="predicted"/>
<sequence length="61" mass="6708">MGTRAEKAGCGAPLVCSFWRAGRGADIHLRFTLGWRHGRASGLERVFPALNASRRYVFASD</sequence>
<gene>
    <name evidence="1" type="ORF">PMIN01_08889</name>
</gene>
<evidence type="ECO:0000313" key="2">
    <source>
        <dbReference type="Proteomes" id="UP000756921"/>
    </source>
</evidence>
<keyword evidence="2" id="KW-1185">Reference proteome</keyword>